<dbReference type="EMBL" id="CP008727">
    <property type="protein sequence ID" value="AIO70086.1"/>
    <property type="molecule type" value="Genomic_DNA"/>
</dbReference>
<reference evidence="2 3" key="1">
    <citation type="submission" date="2014-06" db="EMBL/GenBank/DDBJ databases">
        <authorList>
            <person name="Bishop-Lilly K.A."/>
            <person name="Broomall S.M."/>
            <person name="Chain P.S."/>
            <person name="Chertkov O."/>
            <person name="Coyne S.R."/>
            <person name="Daligault H.E."/>
            <person name="Davenport K.W."/>
            <person name="Erkkila T."/>
            <person name="Frey K.G."/>
            <person name="Gibbons H.S."/>
            <person name="Gu W."/>
            <person name="Jaissle J."/>
            <person name="Johnson S.L."/>
            <person name="Koroleva G.I."/>
            <person name="Ladner J.T."/>
            <person name="Lo C.-C."/>
            <person name="Minogue T.D."/>
            <person name="Munk C."/>
            <person name="Palacios G.F."/>
            <person name="Redden C.L."/>
            <person name="Rosenzweig C.N."/>
            <person name="Scholz M.B."/>
            <person name="Teshima H."/>
            <person name="Xu Y."/>
        </authorList>
    </citation>
    <scope>NUCLEOTIDE SEQUENCE [LARGE SCALE GENOMIC DNA]</scope>
    <source>
        <strain evidence="2 3">EO147</strain>
    </source>
</reference>
<feature type="compositionally biased region" description="Basic and acidic residues" evidence="1">
    <location>
        <begin position="159"/>
        <end position="170"/>
    </location>
</feature>
<protein>
    <submittedName>
        <fullName evidence="2">Uncharacterized protein</fullName>
    </submittedName>
</protein>
<dbReference type="AlphaFoldDB" id="A0AAI8BDG4"/>
<feature type="compositionally biased region" description="Basic residues" evidence="1">
    <location>
        <begin position="128"/>
        <end position="152"/>
    </location>
</feature>
<accession>A0AAI8BDG4</accession>
<keyword evidence="3" id="KW-1185">Reference proteome</keyword>
<evidence type="ECO:0000256" key="1">
    <source>
        <dbReference type="SAM" id="MobiDB-lite"/>
    </source>
</evidence>
<name>A0AAI8BDG4_9BURK</name>
<gene>
    <name evidence="2" type="ORF">DM82_4834</name>
</gene>
<evidence type="ECO:0000313" key="2">
    <source>
        <dbReference type="EMBL" id="AIO70086.1"/>
    </source>
</evidence>
<sequence length="275" mass="31036">MAIRRIQARFECRIGGVDTIGCIDSLRASRLRPTLSIFRTKHTNKFIGVRRRLHDAAVEPHRRCNAHARGFRPSTSAMKSRICAARCRWRRATSHPIRLAIRMHASSPVRVISDARSIASSQAAPRRSISHRKRKPGAVRSSCARRMRRRRSVAGPQLARDRHDAGRRSFEASCTSAIRLRSRASRPDVRPDRADDEGPERHRRSGAFPCRPFPAKRLCDAVRGVAERGSARLPVATDAPANRATDALAPFARRRRRTSFDAVRARLTPDTNRRP</sequence>
<dbReference type="Proteomes" id="UP000029424">
    <property type="component" value="Chromosome 2"/>
</dbReference>
<evidence type="ECO:0000313" key="3">
    <source>
        <dbReference type="Proteomes" id="UP000029424"/>
    </source>
</evidence>
<organism evidence="2 3">
    <name type="scientific">Burkholderia oklahomensis</name>
    <dbReference type="NCBI Taxonomy" id="342113"/>
    <lineage>
        <taxon>Bacteria</taxon>
        <taxon>Pseudomonadati</taxon>
        <taxon>Pseudomonadota</taxon>
        <taxon>Betaproteobacteria</taxon>
        <taxon>Burkholderiales</taxon>
        <taxon>Burkholderiaceae</taxon>
        <taxon>Burkholderia</taxon>
        <taxon>pseudomallei group</taxon>
    </lineage>
</organism>
<feature type="region of interest" description="Disordered" evidence="1">
    <location>
        <begin position="117"/>
        <end position="209"/>
    </location>
</feature>
<proteinExistence type="predicted"/>
<dbReference type="KEGG" id="bok:DM82_4834"/>